<accession>A0ABN9M9R9</accession>
<evidence type="ECO:0000256" key="1">
    <source>
        <dbReference type="SAM" id="MobiDB-lite"/>
    </source>
</evidence>
<dbReference type="Proteomes" id="UP001176940">
    <property type="component" value="Unassembled WGS sequence"/>
</dbReference>
<evidence type="ECO:0000259" key="2">
    <source>
        <dbReference type="Pfam" id="PF22951"/>
    </source>
</evidence>
<gene>
    <name evidence="3" type="ORF">RIMI_LOCUS18331620</name>
</gene>
<dbReference type="PANTHER" id="PTHR23195">
    <property type="entry name" value="YEATS DOMAIN"/>
    <property type="match status" value="1"/>
</dbReference>
<comment type="caution">
    <text evidence="3">The sequence shown here is derived from an EMBL/GenBank/DDBJ whole genome shotgun (WGS) entry which is preliminary data.</text>
</comment>
<dbReference type="InterPro" id="IPR055127">
    <property type="entry name" value="YEATS2_3HBD"/>
</dbReference>
<protein>
    <recommendedName>
        <fullName evidence="2">YEATS domain-containing protein</fullName>
    </recommendedName>
</protein>
<dbReference type="EMBL" id="CAUEEQ010055654">
    <property type="protein sequence ID" value="CAJ0962644.1"/>
    <property type="molecule type" value="Genomic_DNA"/>
</dbReference>
<feature type="domain" description="YEATS" evidence="2">
    <location>
        <begin position="8"/>
        <end position="45"/>
    </location>
</feature>
<dbReference type="InterPro" id="IPR005033">
    <property type="entry name" value="YEATS"/>
</dbReference>
<sequence length="284" mass="32330">MKKKLLEIIEKQAKFGNFAPLKTKEIVHWCRNHGYTPPDPETATDERESFEDVLTRIDNEAALPSSYSSPNALCRKMDELEKVLQKEKEVEEDVDILSTEVEHKPHIKKEKEEGDVKFYLTPSLSCEFIRDTAQEIGVSLQPVEVHKNVYASPVEEMMLKATQQFVSDLLRDALAVGYQMTSRKSSESQRRQALLRTVESFRLRGVIITPVPKEEIFQGFYSNLFIIGPKKYGSVRPILDLKSLDRFDNIRHFRMESLRTNPSGGSGHLTGAAGPEPKNSSFDI</sequence>
<evidence type="ECO:0000313" key="4">
    <source>
        <dbReference type="Proteomes" id="UP001176940"/>
    </source>
</evidence>
<reference evidence="3" key="1">
    <citation type="submission" date="2023-07" db="EMBL/GenBank/DDBJ databases">
        <authorList>
            <person name="Stuckert A."/>
        </authorList>
    </citation>
    <scope>NUCLEOTIDE SEQUENCE</scope>
</reference>
<feature type="region of interest" description="Disordered" evidence="1">
    <location>
        <begin position="258"/>
        <end position="284"/>
    </location>
</feature>
<organism evidence="3 4">
    <name type="scientific">Ranitomeya imitator</name>
    <name type="common">mimic poison frog</name>
    <dbReference type="NCBI Taxonomy" id="111125"/>
    <lineage>
        <taxon>Eukaryota</taxon>
        <taxon>Metazoa</taxon>
        <taxon>Chordata</taxon>
        <taxon>Craniata</taxon>
        <taxon>Vertebrata</taxon>
        <taxon>Euteleostomi</taxon>
        <taxon>Amphibia</taxon>
        <taxon>Batrachia</taxon>
        <taxon>Anura</taxon>
        <taxon>Neobatrachia</taxon>
        <taxon>Hyloidea</taxon>
        <taxon>Dendrobatidae</taxon>
        <taxon>Dendrobatinae</taxon>
        <taxon>Ranitomeya</taxon>
    </lineage>
</organism>
<dbReference type="Pfam" id="PF22951">
    <property type="entry name" value="3HBD"/>
    <property type="match status" value="1"/>
</dbReference>
<evidence type="ECO:0000313" key="3">
    <source>
        <dbReference type="EMBL" id="CAJ0962644.1"/>
    </source>
</evidence>
<keyword evidence="4" id="KW-1185">Reference proteome</keyword>
<name>A0ABN9M9R9_9NEOB</name>
<proteinExistence type="predicted"/>